<comment type="caution">
    <text evidence="1">The sequence shown here is derived from an EMBL/GenBank/DDBJ whole genome shotgun (WGS) entry which is preliminary data.</text>
</comment>
<dbReference type="Proteomes" id="UP001560267">
    <property type="component" value="Unassembled WGS sequence"/>
</dbReference>
<dbReference type="EMBL" id="JBFSHR010000180">
    <property type="protein sequence ID" value="MEX6431012.1"/>
    <property type="molecule type" value="Genomic_DNA"/>
</dbReference>
<sequence>RLAPCSPNSPMFRSTLQRATWIPSRLRAWAHLLGSIDRIVLGVDTADGTLELDIALGSS</sequence>
<name>A0ABV3Y605_9ACTN</name>
<accession>A0ABV3Y605</accession>
<gene>
    <name evidence="1" type="ORF">AB6A68_14445</name>
</gene>
<reference evidence="1 2" key="1">
    <citation type="submission" date="2024-07" db="EMBL/GenBank/DDBJ databases">
        <title>Draft Genome Sequence of Ferrimicrobium acidiphilum Strain YE2023, Isolated from a Pulp of Bioleach Reactor.</title>
        <authorList>
            <person name="Elkina Y.A."/>
            <person name="Bulaeva A.G."/>
            <person name="Beletsky A.V."/>
            <person name="Mardanov A.V."/>
        </authorList>
    </citation>
    <scope>NUCLEOTIDE SEQUENCE [LARGE SCALE GENOMIC DNA]</scope>
    <source>
        <strain evidence="1 2">YE2023</strain>
    </source>
</reference>
<dbReference type="RefSeq" id="WP_369085085.1">
    <property type="nucleotide sequence ID" value="NZ_JBFSHR010000180.1"/>
</dbReference>
<evidence type="ECO:0000313" key="2">
    <source>
        <dbReference type="Proteomes" id="UP001560267"/>
    </source>
</evidence>
<keyword evidence="2" id="KW-1185">Reference proteome</keyword>
<proteinExistence type="predicted"/>
<protein>
    <submittedName>
        <fullName evidence="1">Uncharacterized protein</fullName>
    </submittedName>
</protein>
<feature type="non-terminal residue" evidence="1">
    <location>
        <position position="1"/>
    </location>
</feature>
<evidence type="ECO:0000313" key="1">
    <source>
        <dbReference type="EMBL" id="MEX6431012.1"/>
    </source>
</evidence>
<organism evidence="1 2">
    <name type="scientific">Ferrimicrobium acidiphilum</name>
    <dbReference type="NCBI Taxonomy" id="121039"/>
    <lineage>
        <taxon>Bacteria</taxon>
        <taxon>Bacillati</taxon>
        <taxon>Actinomycetota</taxon>
        <taxon>Acidimicrobiia</taxon>
        <taxon>Acidimicrobiales</taxon>
        <taxon>Acidimicrobiaceae</taxon>
        <taxon>Ferrimicrobium</taxon>
    </lineage>
</organism>